<evidence type="ECO:0000313" key="2">
    <source>
        <dbReference type="Proteomes" id="UP001060215"/>
    </source>
</evidence>
<name>A0ACC0H2W0_9ERIC</name>
<protein>
    <submittedName>
        <fullName evidence="1">E3 ubiquitin-protein ligase RFWD3</fullName>
    </submittedName>
</protein>
<dbReference type="EMBL" id="CM045764">
    <property type="protein sequence ID" value="KAI8006176.1"/>
    <property type="molecule type" value="Genomic_DNA"/>
</dbReference>
<evidence type="ECO:0000313" key="1">
    <source>
        <dbReference type="EMBL" id="KAI8006176.1"/>
    </source>
</evidence>
<comment type="caution">
    <text evidence="1">The sequence shown here is derived from an EMBL/GenBank/DDBJ whole genome shotgun (WGS) entry which is preliminary data.</text>
</comment>
<reference evidence="1 2" key="1">
    <citation type="journal article" date="2022" name="Plant J.">
        <title>Chromosome-level genome of Camellia lanceoleosa provides a valuable resource for understanding genome evolution and self-incompatibility.</title>
        <authorList>
            <person name="Gong W."/>
            <person name="Xiao S."/>
            <person name="Wang L."/>
            <person name="Liao Z."/>
            <person name="Chang Y."/>
            <person name="Mo W."/>
            <person name="Hu G."/>
            <person name="Li W."/>
            <person name="Zhao G."/>
            <person name="Zhu H."/>
            <person name="Hu X."/>
            <person name="Ji K."/>
            <person name="Xiang X."/>
            <person name="Song Q."/>
            <person name="Yuan D."/>
            <person name="Jin S."/>
            <person name="Zhang L."/>
        </authorList>
    </citation>
    <scope>NUCLEOTIDE SEQUENCE [LARGE SCALE GENOMIC DNA]</scope>
    <source>
        <strain evidence="1">SQ_2022a</strain>
    </source>
</reference>
<proteinExistence type="predicted"/>
<accession>A0ACC0H2W0</accession>
<organism evidence="1 2">
    <name type="scientific">Camellia lanceoleosa</name>
    <dbReference type="NCBI Taxonomy" id="1840588"/>
    <lineage>
        <taxon>Eukaryota</taxon>
        <taxon>Viridiplantae</taxon>
        <taxon>Streptophyta</taxon>
        <taxon>Embryophyta</taxon>
        <taxon>Tracheophyta</taxon>
        <taxon>Spermatophyta</taxon>
        <taxon>Magnoliopsida</taxon>
        <taxon>eudicotyledons</taxon>
        <taxon>Gunneridae</taxon>
        <taxon>Pentapetalae</taxon>
        <taxon>asterids</taxon>
        <taxon>Ericales</taxon>
        <taxon>Theaceae</taxon>
        <taxon>Camellia</taxon>
    </lineage>
</organism>
<keyword evidence="2" id="KW-1185">Reference proteome</keyword>
<gene>
    <name evidence="1" type="ORF">LOK49_LG07G01305</name>
</gene>
<sequence length="545" mass="60648">MLIDGEELQTGGIATVVNNAASPASSTNADTETEKKSCKKRDLSEYNLDGLSCPICMEPWKSQGDHQVCCLPCGHIYGMSCINRWIQHRGGYSAKCPQCNEKITLKDVRKLYASPVIVVDENSEKRANLLDIQDSLLKELRHLKEWRDQIESIRILVESSVINFSKNEAVVKEREIVERVLESFRERNSNTSSEKYILQMIQKLHEMAVESARIFDMDCYYQTQIFARRISGMGGTHMLKKINLTDPNQNEDIKLPSNTKAVKDLHVSPCGRLVLLASLGKKLSIISMGCNKVVISYSLPGPAWSCSWDPNSSHYMYAGLQNGMLLVFDMRQTVHPVQSINGLSSRPIHTIHSFEHKPTLCHGASLLTASAIGPCVWNTSGAKERPFLLPELDYQGMCTSLAYSPSSDDIVATYRPKIQMSKETGSSQPHLPAVLGQEALSSQIHVKRVAGSFYQKLGSASTHVGNFFWAKSAIINVENCLPMFAYGDDVTCGLTLRDLPSLIVSHILKPHQHPIRDVKYTHSKGSSLLGCISDDKLQLFSAKFL</sequence>
<dbReference type="Proteomes" id="UP001060215">
    <property type="component" value="Chromosome 7"/>
</dbReference>